<comment type="caution">
    <text evidence="2">The sequence shown here is derived from an EMBL/GenBank/DDBJ whole genome shotgun (WGS) entry which is preliminary data.</text>
</comment>
<name>A0A643F7L4_9HYPH</name>
<dbReference type="EMBL" id="VZPE01000001">
    <property type="protein sequence ID" value="KAB0573389.1"/>
    <property type="molecule type" value="Genomic_DNA"/>
</dbReference>
<dbReference type="InterPro" id="IPR056909">
    <property type="entry name" value="SU10_portal"/>
</dbReference>
<sequence length="728" mass="82247">MAKAKKAMSDDQLATLVRSGIDNAVDYDTSELSHQRGKAIEYFRGEMKDVPSQVGRSKVTSHDLSDAIGWILPGLMRVFTASDTIGCYEPQTQQDEAFAKQATDYVNYVFMRECEGYRTLSQAFHEGLLFGNGIWKHWWDKSVEYETLDYTGLDDVAFTQLVMDDDVEVLQHTAIVNVEIVIDPASGQEIEQESATHDCKIKRVVRNGRLIVCSIPPEEFLIERGAKSIEDARFVCHRSMRTRQSLIDDGFPRKRVMDISSATDLESTEEQSARWDSVNPTRSTEADPLMVEVEVYEVYLRCDYDGDGYAEWRKVVMASSGDGNQVLSNDEWSDDVPFSDAVPMPEPHRWNGRSLFDELEDIQKVKTVLLRQTLDNLYLANRPQREVVKNQVDNLDEIVNPTFGGVVLTKQPGAVRDMAVPFVADKSYNMLGYMDELSEKRTGVSRQSMALDPDALQNQTASGQMMAQSAAYAKIELYARNIAETGLKRLFQCLLKLIVRHQDRPRMIRLRDQWVEMDPRSWNSNMDVTVSVGLGSGSRDRDMGILQQIAAKQEMIIAQGGPNNGIVSLEQYSNTLRKIVETAGIRNPDGYFSEVTQDKLQEMQQAQQQQPNPEVEKAKAQIQIEQQKAMAQAQLEQQKAAAGIETQRQKNALDLQASREKAELEMQLMRDKAAAQLELERQKAAQDGQLRRDEMILEAQLTAEANRMKAEMEVRKPVADTNINGATQ</sequence>
<evidence type="ECO:0000313" key="2">
    <source>
        <dbReference type="EMBL" id="KAB0573389.1"/>
    </source>
</evidence>
<gene>
    <name evidence="2" type="ORF">F7Q93_02540</name>
</gene>
<dbReference type="AlphaFoldDB" id="A0A643F7L4"/>
<dbReference type="Pfam" id="PF23899">
    <property type="entry name" value="SU10_portal"/>
    <property type="match status" value="1"/>
</dbReference>
<feature type="coiled-coil region" evidence="1">
    <location>
        <begin position="617"/>
        <end position="672"/>
    </location>
</feature>
<accession>A0A643F7L4</accession>
<proteinExistence type="predicted"/>
<dbReference type="RefSeq" id="WP_128093116.1">
    <property type="nucleotide sequence ID" value="NZ_JBHEEN010000001.1"/>
</dbReference>
<keyword evidence="1" id="KW-0175">Coiled coil</keyword>
<evidence type="ECO:0000256" key="1">
    <source>
        <dbReference type="SAM" id="Coils"/>
    </source>
</evidence>
<organism evidence="2">
    <name type="scientific">Brucella pituitosa</name>
    <dbReference type="NCBI Taxonomy" id="571256"/>
    <lineage>
        <taxon>Bacteria</taxon>
        <taxon>Pseudomonadati</taxon>
        <taxon>Pseudomonadota</taxon>
        <taxon>Alphaproteobacteria</taxon>
        <taxon>Hyphomicrobiales</taxon>
        <taxon>Brucellaceae</taxon>
        <taxon>Brucella/Ochrobactrum group</taxon>
        <taxon>Brucella</taxon>
    </lineage>
</organism>
<protein>
    <submittedName>
        <fullName evidence="2">Phage portal protein</fullName>
    </submittedName>
</protein>
<reference evidence="2" key="1">
    <citation type="submission" date="2019-09" db="EMBL/GenBank/DDBJ databases">
        <title>Draft genome sequences of 48 bacterial type strains from the CCUG.</title>
        <authorList>
            <person name="Tunovic T."/>
            <person name="Pineiro-Iglesias B."/>
            <person name="Unosson C."/>
            <person name="Inganas E."/>
            <person name="Ohlen M."/>
            <person name="Cardew S."/>
            <person name="Jensie-Markopoulos S."/>
            <person name="Salva-Serra F."/>
            <person name="Jaen-Luchoro D."/>
            <person name="Karlsson R."/>
            <person name="Svensson-Stadler L."/>
            <person name="Chun J."/>
            <person name="Moore E."/>
        </authorList>
    </citation>
    <scope>NUCLEOTIDE SEQUENCE</scope>
    <source>
        <strain evidence="2">CCUG 50899</strain>
    </source>
</reference>